<dbReference type="Gene3D" id="1.20.5.470">
    <property type="entry name" value="Single helix bin"/>
    <property type="match status" value="1"/>
</dbReference>
<evidence type="ECO:0000256" key="13">
    <source>
        <dbReference type="ARBA" id="ARBA00022840"/>
    </source>
</evidence>
<evidence type="ECO:0000256" key="5">
    <source>
        <dbReference type="ARBA" id="ARBA00014810"/>
    </source>
</evidence>
<dbReference type="GO" id="GO:0071499">
    <property type="term" value="P:cellular response to laminar fluid shear stress"/>
    <property type="evidence" value="ECO:0007669"/>
    <property type="project" value="Ensembl"/>
</dbReference>
<keyword evidence="13" id="KW-0067">ATP-binding</keyword>
<feature type="domain" description="Arginosuccinate synthase-like N-terminal" evidence="19">
    <location>
        <begin position="168"/>
        <end position="331"/>
    </location>
</feature>
<dbReference type="Pfam" id="PF20979">
    <property type="entry name" value="Arginosuc_syn_C"/>
    <property type="match status" value="1"/>
</dbReference>
<dbReference type="InterPro" id="IPR014729">
    <property type="entry name" value="Rossmann-like_a/b/a_fold"/>
</dbReference>
<dbReference type="GO" id="GO:1903038">
    <property type="term" value="P:negative regulation of leukocyte cell-cell adhesion"/>
    <property type="evidence" value="ECO:0007669"/>
    <property type="project" value="Ensembl"/>
</dbReference>
<dbReference type="FunFam" id="1.20.5.470:FF:000003">
    <property type="entry name" value="Argininosuccinate synthase 1"/>
    <property type="match status" value="1"/>
</dbReference>
<evidence type="ECO:0000256" key="15">
    <source>
        <dbReference type="ARBA" id="ARBA00049077"/>
    </source>
</evidence>
<feature type="region of interest" description="Disordered" evidence="18">
    <location>
        <begin position="16"/>
        <end position="116"/>
    </location>
</feature>
<evidence type="ECO:0000259" key="20">
    <source>
        <dbReference type="Pfam" id="PF20979"/>
    </source>
</evidence>
<evidence type="ECO:0000256" key="3">
    <source>
        <dbReference type="ARBA" id="ARBA00005154"/>
    </source>
</evidence>
<evidence type="ECO:0000256" key="17">
    <source>
        <dbReference type="ARBA" id="ARBA00062425"/>
    </source>
</evidence>
<evidence type="ECO:0000256" key="10">
    <source>
        <dbReference type="ARBA" id="ARBA00022598"/>
    </source>
</evidence>
<dbReference type="GO" id="GO:0000053">
    <property type="term" value="P:argininosuccinate metabolic process"/>
    <property type="evidence" value="ECO:0007669"/>
    <property type="project" value="Ensembl"/>
</dbReference>
<dbReference type="PROSITE" id="PS00564">
    <property type="entry name" value="ARGININOSUCCIN_SYN_1"/>
    <property type="match status" value="1"/>
</dbReference>
<dbReference type="Proteomes" id="UP000694561">
    <property type="component" value="Unplaced"/>
</dbReference>
<dbReference type="FunFam" id="3.40.50.620:FF:000019">
    <property type="entry name" value="Argininosuccinate synthase"/>
    <property type="match status" value="1"/>
</dbReference>
<sequence length="573" mass="63142">MGMKLTSLRGFYSTPTAKRLSVPHGPGGKCGRRPCHPVSREDSSHYRAQGSRQPAGRGRQSLRPGRGPGREGASAAGWAGGKEGKGRGEEAGQGLAPTPAGGRERGAAPRGGRARGRGLLLSSSDLSPALGPALCPVLITRDARRNQPCSTACRRRLPADEMSGKGSVVLAYSGGLDTSCILVWLKEQGYDVIAYLANVGQKEDFEEARKKALKLGARKVFIEDVSKEFVEEFVWPAIQSSALYEDRYLLGTSLARPCIARKQVEIAQQEGAKYVSHGATGKGNDQIRFELTCYSLAPQIKVIAPWRMPEFYNRFQGRNDLMEYAKRHGIPVPVTPKNPWSMDENLMHISYEAGILENPKNQAPPGLYTKTQDPAKAPNSPDILEIEFKKGVPVKVTNVRDGTTHSTALELFLYLNEVAGKHGVGRIDIVENRFIGMKSRGIYETPAGTILYHAHLDIEAFTMDREVRKIKQGLGLKFAELVYTGFWHSPECEFVRHCIAKSQEHVEGKVRVSVFKGQVYILGRESPLSLYNEELVSMNVQGHYEPADATGFININSLRLKEYHRLQSKVTAT</sequence>
<evidence type="ECO:0000256" key="18">
    <source>
        <dbReference type="SAM" id="MobiDB-lite"/>
    </source>
</evidence>
<dbReference type="InterPro" id="IPR024074">
    <property type="entry name" value="AS_cat/multimer_dom_body"/>
</dbReference>
<keyword evidence="8" id="KW-0597">Phosphoprotein</keyword>
<dbReference type="GO" id="GO:0005524">
    <property type="term" value="F:ATP binding"/>
    <property type="evidence" value="ECO:0007669"/>
    <property type="project" value="UniProtKB-KW"/>
</dbReference>
<dbReference type="GO" id="GO:0006531">
    <property type="term" value="P:aspartate metabolic process"/>
    <property type="evidence" value="ECO:0007669"/>
    <property type="project" value="Ensembl"/>
</dbReference>
<evidence type="ECO:0000256" key="11">
    <source>
        <dbReference type="ARBA" id="ARBA00022605"/>
    </source>
</evidence>
<dbReference type="UniPathway" id="UPA00068">
    <property type="reaction ID" value="UER00113"/>
</dbReference>
<keyword evidence="7" id="KW-0963">Cytoplasm</keyword>
<feature type="domain" description="Arginosuccinate synthase C-terminal" evidence="20">
    <location>
        <begin position="340"/>
        <end position="563"/>
    </location>
</feature>
<dbReference type="Gene3D" id="3.90.1260.10">
    <property type="entry name" value="Argininosuccinate synthetase, chain A, domain 2"/>
    <property type="match status" value="1"/>
</dbReference>
<dbReference type="FunFam" id="3.90.1260.10:FF:000005">
    <property type="entry name" value="Argininosuccinate synthase 1"/>
    <property type="match status" value="1"/>
</dbReference>
<dbReference type="InterPro" id="IPR023434">
    <property type="entry name" value="Arginosuc_synth_type_1_subfam"/>
</dbReference>
<evidence type="ECO:0000256" key="2">
    <source>
        <dbReference type="ARBA" id="ARBA00004967"/>
    </source>
</evidence>
<evidence type="ECO:0000259" key="19">
    <source>
        <dbReference type="Pfam" id="PF00764"/>
    </source>
</evidence>
<evidence type="ECO:0000256" key="7">
    <source>
        <dbReference type="ARBA" id="ARBA00022490"/>
    </source>
</evidence>
<evidence type="ECO:0000313" key="21">
    <source>
        <dbReference type="Ensembl" id="ENSMMNP00015018889.1"/>
    </source>
</evidence>
<dbReference type="PANTHER" id="PTHR11587">
    <property type="entry name" value="ARGININOSUCCINATE SYNTHASE"/>
    <property type="match status" value="1"/>
</dbReference>
<evidence type="ECO:0000256" key="1">
    <source>
        <dbReference type="ARBA" id="ARBA00004514"/>
    </source>
</evidence>
<dbReference type="GO" id="GO:0004055">
    <property type="term" value="F:argininosuccinate synthase activity"/>
    <property type="evidence" value="ECO:0007669"/>
    <property type="project" value="UniProtKB-EC"/>
</dbReference>
<dbReference type="NCBIfam" id="TIGR00032">
    <property type="entry name" value="argG"/>
    <property type="match status" value="1"/>
</dbReference>
<dbReference type="SUPFAM" id="SSF52402">
    <property type="entry name" value="Adenine nucleotide alpha hydrolases-like"/>
    <property type="match status" value="1"/>
</dbReference>
<comment type="subcellular location">
    <subcellularLocation>
        <location evidence="1">Cytoplasm</location>
        <location evidence="1">Cytosol</location>
    </subcellularLocation>
</comment>
<comment type="pathway">
    <text evidence="2">Amino-acid biosynthesis; L-arginine biosynthesis; L-arginine from L-ornithine and carbamoyl phosphate: step 2/3.</text>
</comment>
<dbReference type="GO" id="GO:0005654">
    <property type="term" value="C:nucleoplasm"/>
    <property type="evidence" value="ECO:0007669"/>
    <property type="project" value="Ensembl"/>
</dbReference>
<dbReference type="GO" id="GO:0045429">
    <property type="term" value="P:positive regulation of nitric oxide biosynthetic process"/>
    <property type="evidence" value="ECO:0007669"/>
    <property type="project" value="Ensembl"/>
</dbReference>
<evidence type="ECO:0000256" key="16">
    <source>
        <dbReference type="ARBA" id="ARBA00060987"/>
    </source>
</evidence>
<dbReference type="Ensembl" id="ENSMMNT00015020748.1">
    <property type="protein sequence ID" value="ENSMMNP00015018889.1"/>
    <property type="gene ID" value="ENSMMNG00015013868.1"/>
</dbReference>
<keyword evidence="11" id="KW-0028">Amino-acid biosynthesis</keyword>
<dbReference type="InterPro" id="IPR018223">
    <property type="entry name" value="Arginosuc_synth_CS"/>
</dbReference>
<keyword evidence="9" id="KW-0055">Arginine biosynthesis</keyword>
<dbReference type="GO" id="GO:0007623">
    <property type="term" value="P:circadian rhythm"/>
    <property type="evidence" value="ECO:0007669"/>
    <property type="project" value="Ensembl"/>
</dbReference>
<dbReference type="Pfam" id="PF00764">
    <property type="entry name" value="Arginosuc_synth"/>
    <property type="match status" value="1"/>
</dbReference>
<dbReference type="EC" id="6.3.4.5" evidence="4"/>
<dbReference type="GO" id="GO:0005829">
    <property type="term" value="C:cytosol"/>
    <property type="evidence" value="ECO:0007669"/>
    <property type="project" value="UniProtKB-SubCell"/>
</dbReference>
<evidence type="ECO:0000313" key="22">
    <source>
        <dbReference type="Proteomes" id="UP000694561"/>
    </source>
</evidence>
<keyword evidence="10" id="KW-0436">Ligase</keyword>
<dbReference type="CDD" id="cd01999">
    <property type="entry name" value="ASS"/>
    <property type="match status" value="1"/>
</dbReference>
<evidence type="ECO:0000256" key="12">
    <source>
        <dbReference type="ARBA" id="ARBA00022741"/>
    </source>
</evidence>
<dbReference type="GO" id="GO:0000052">
    <property type="term" value="P:citrulline metabolic process"/>
    <property type="evidence" value="ECO:0007669"/>
    <property type="project" value="Ensembl"/>
</dbReference>
<gene>
    <name evidence="21" type="primary">ASS1</name>
</gene>
<dbReference type="GO" id="GO:0016597">
    <property type="term" value="F:amino acid binding"/>
    <property type="evidence" value="ECO:0007669"/>
    <property type="project" value="Ensembl"/>
</dbReference>
<keyword evidence="22" id="KW-1185">Reference proteome</keyword>
<dbReference type="GeneTree" id="ENSGT00390000004524"/>
<protein>
    <recommendedName>
        <fullName evidence="5">Argininosuccinate synthase</fullName>
        <ecNumber evidence="4">6.3.4.5</ecNumber>
    </recommendedName>
    <alternativeName>
        <fullName evidence="14">Citrulline--aspartate ligase</fullName>
    </alternativeName>
</protein>
<reference evidence="21" key="2">
    <citation type="submission" date="2025-09" db="UniProtKB">
        <authorList>
            <consortium name="Ensembl"/>
        </authorList>
    </citation>
    <scope>IDENTIFICATION</scope>
</reference>
<comment type="pathway">
    <text evidence="3">Nitrogen metabolism; urea cycle; (N(omega)-L-arginino)succinate from L-aspartate and L-citrulline: step 1/1.</text>
</comment>
<accession>A0A8C6BQ63</accession>
<dbReference type="SUPFAM" id="SSF69864">
    <property type="entry name" value="Argininosuccinate synthetase, C-terminal domain"/>
    <property type="match status" value="1"/>
</dbReference>
<evidence type="ECO:0000256" key="14">
    <source>
        <dbReference type="ARBA" id="ARBA00029916"/>
    </source>
</evidence>
<evidence type="ECO:0000256" key="9">
    <source>
        <dbReference type="ARBA" id="ARBA00022571"/>
    </source>
</evidence>
<keyword evidence="6" id="KW-0835">Urea cycle</keyword>
<dbReference type="Gene3D" id="3.40.50.620">
    <property type="entry name" value="HUPs"/>
    <property type="match status" value="1"/>
</dbReference>
<dbReference type="InterPro" id="IPR048268">
    <property type="entry name" value="Arginosuc_syn_C"/>
</dbReference>
<dbReference type="NCBIfam" id="NF001770">
    <property type="entry name" value="PRK00509.1"/>
    <property type="match status" value="1"/>
</dbReference>
<dbReference type="GO" id="GO:0000050">
    <property type="term" value="P:urea cycle"/>
    <property type="evidence" value="ECO:0007669"/>
    <property type="project" value="UniProtKB-UniPathway"/>
</dbReference>
<dbReference type="GO" id="GO:0042802">
    <property type="term" value="F:identical protein binding"/>
    <property type="evidence" value="ECO:0007669"/>
    <property type="project" value="Ensembl"/>
</dbReference>
<dbReference type="HAMAP" id="MF_00005">
    <property type="entry name" value="Arg_succ_synth_type1"/>
    <property type="match status" value="1"/>
</dbReference>
<comment type="subunit">
    <text evidence="17">Homotetramer. Interacts with NMRAL1. Interacts with CLOCK; in a circadian manner. Forms tissue-specific complexes with ASL, SLC7A1, HSP90AA1 and nitric oxide synthase NOS1, NOS2 or NOS3; the complex regulates cell-autonomous L-arginine synthesis and citrulline recycling while channeling extracellular L-arginine to nitric oxide synthesis pathway.</text>
</comment>
<dbReference type="PROSITE" id="PS00565">
    <property type="entry name" value="ARGININOSUCCIN_SYN_2"/>
    <property type="match status" value="1"/>
</dbReference>
<dbReference type="UniPathway" id="UPA00158">
    <property type="reaction ID" value="UER00272"/>
</dbReference>
<evidence type="ECO:0000256" key="4">
    <source>
        <dbReference type="ARBA" id="ARBA00012286"/>
    </source>
</evidence>
<evidence type="ECO:0000256" key="6">
    <source>
        <dbReference type="ARBA" id="ARBA00022436"/>
    </source>
</evidence>
<dbReference type="InterPro" id="IPR001518">
    <property type="entry name" value="Arginosuc_synth"/>
</dbReference>
<dbReference type="PANTHER" id="PTHR11587:SF2">
    <property type="entry name" value="ARGININOSUCCINATE SYNTHASE"/>
    <property type="match status" value="1"/>
</dbReference>
<proteinExistence type="inferred from homology"/>
<reference evidence="21" key="1">
    <citation type="submission" date="2025-08" db="UniProtKB">
        <authorList>
            <consortium name="Ensembl"/>
        </authorList>
    </citation>
    <scope>IDENTIFICATION</scope>
</reference>
<evidence type="ECO:0000256" key="8">
    <source>
        <dbReference type="ARBA" id="ARBA00022553"/>
    </source>
</evidence>
<dbReference type="GO" id="GO:0006526">
    <property type="term" value="P:L-arginine biosynthetic process"/>
    <property type="evidence" value="ECO:0007669"/>
    <property type="project" value="UniProtKB-UniPathway"/>
</dbReference>
<comment type="similarity">
    <text evidence="16">Belongs to the argininosuccinate synthase family. Type 1 subfamily.</text>
</comment>
<name>A0A8C6BQ63_MONMO</name>
<keyword evidence="12" id="KW-0547">Nucleotide-binding</keyword>
<dbReference type="GO" id="GO:0005739">
    <property type="term" value="C:mitochondrion"/>
    <property type="evidence" value="ECO:0007669"/>
    <property type="project" value="Ensembl"/>
</dbReference>
<organism evidence="21 22">
    <name type="scientific">Monodon monoceros</name>
    <name type="common">Narwhal</name>
    <name type="synonym">Ceratodon monodon</name>
    <dbReference type="NCBI Taxonomy" id="40151"/>
    <lineage>
        <taxon>Eukaryota</taxon>
        <taxon>Metazoa</taxon>
        <taxon>Chordata</taxon>
        <taxon>Craniata</taxon>
        <taxon>Vertebrata</taxon>
        <taxon>Euteleostomi</taxon>
        <taxon>Mammalia</taxon>
        <taxon>Eutheria</taxon>
        <taxon>Laurasiatheria</taxon>
        <taxon>Artiodactyla</taxon>
        <taxon>Whippomorpha</taxon>
        <taxon>Cetacea</taxon>
        <taxon>Odontoceti</taxon>
        <taxon>Monodontidae</taxon>
        <taxon>Monodon</taxon>
    </lineage>
</organism>
<dbReference type="InterPro" id="IPR048267">
    <property type="entry name" value="Arginosuc_syn_N"/>
</dbReference>
<dbReference type="AlphaFoldDB" id="A0A8C6BQ63"/>
<comment type="catalytic activity">
    <reaction evidence="15">
        <text>L-citrulline + L-aspartate + ATP = 2-(N(omega)-L-arginino)succinate + AMP + diphosphate + H(+)</text>
        <dbReference type="Rhea" id="RHEA:10932"/>
        <dbReference type="ChEBI" id="CHEBI:15378"/>
        <dbReference type="ChEBI" id="CHEBI:29991"/>
        <dbReference type="ChEBI" id="CHEBI:30616"/>
        <dbReference type="ChEBI" id="CHEBI:33019"/>
        <dbReference type="ChEBI" id="CHEBI:57472"/>
        <dbReference type="ChEBI" id="CHEBI:57743"/>
        <dbReference type="ChEBI" id="CHEBI:456215"/>
        <dbReference type="EC" id="6.3.4.5"/>
    </reaction>
</comment>